<feature type="region of interest" description="Disordered" evidence="1">
    <location>
        <begin position="101"/>
        <end position="126"/>
    </location>
</feature>
<evidence type="ECO:0000313" key="2">
    <source>
        <dbReference type="EMBL" id="MBW0572421.1"/>
    </source>
</evidence>
<evidence type="ECO:0000256" key="1">
    <source>
        <dbReference type="SAM" id="MobiDB-lite"/>
    </source>
</evidence>
<sequence length="126" mass="14101">MHHTCNLKYGWHEGMERIPHKLRGRLTEMIWWLPEAMDGILVHGGPWPKKGPTGFMAKIVSMGFLANFGSKELVTRSGSGGPKCGLGPTWMPPFGLIGLGQKGPNWPTDRMDRRSHRGSKWPKKAI</sequence>
<proteinExistence type="predicted"/>
<name>A0A9Q3PTA6_9BASI</name>
<dbReference type="EMBL" id="AVOT02090061">
    <property type="protein sequence ID" value="MBW0572421.1"/>
    <property type="molecule type" value="Genomic_DNA"/>
</dbReference>
<accession>A0A9Q3PTA6</accession>
<protein>
    <submittedName>
        <fullName evidence="2">Uncharacterized protein</fullName>
    </submittedName>
</protein>
<gene>
    <name evidence="2" type="ORF">O181_112136</name>
</gene>
<evidence type="ECO:0000313" key="3">
    <source>
        <dbReference type="Proteomes" id="UP000765509"/>
    </source>
</evidence>
<dbReference type="AlphaFoldDB" id="A0A9Q3PTA6"/>
<feature type="compositionally biased region" description="Basic residues" evidence="1">
    <location>
        <begin position="113"/>
        <end position="126"/>
    </location>
</feature>
<keyword evidence="3" id="KW-1185">Reference proteome</keyword>
<comment type="caution">
    <text evidence="2">The sequence shown here is derived from an EMBL/GenBank/DDBJ whole genome shotgun (WGS) entry which is preliminary data.</text>
</comment>
<organism evidence="2 3">
    <name type="scientific">Austropuccinia psidii MF-1</name>
    <dbReference type="NCBI Taxonomy" id="1389203"/>
    <lineage>
        <taxon>Eukaryota</taxon>
        <taxon>Fungi</taxon>
        <taxon>Dikarya</taxon>
        <taxon>Basidiomycota</taxon>
        <taxon>Pucciniomycotina</taxon>
        <taxon>Pucciniomycetes</taxon>
        <taxon>Pucciniales</taxon>
        <taxon>Sphaerophragmiaceae</taxon>
        <taxon>Austropuccinia</taxon>
    </lineage>
</organism>
<dbReference type="Proteomes" id="UP000765509">
    <property type="component" value="Unassembled WGS sequence"/>
</dbReference>
<reference evidence="2" key="1">
    <citation type="submission" date="2021-03" db="EMBL/GenBank/DDBJ databases">
        <title>Draft genome sequence of rust myrtle Austropuccinia psidii MF-1, a brazilian biotype.</title>
        <authorList>
            <person name="Quecine M.C."/>
            <person name="Pachon D.M.R."/>
            <person name="Bonatelli M.L."/>
            <person name="Correr F.H."/>
            <person name="Franceschini L.M."/>
            <person name="Leite T.F."/>
            <person name="Margarido G.R.A."/>
            <person name="Almeida C.A."/>
            <person name="Ferrarezi J.A."/>
            <person name="Labate C.A."/>
        </authorList>
    </citation>
    <scope>NUCLEOTIDE SEQUENCE</scope>
    <source>
        <strain evidence="2">MF-1</strain>
    </source>
</reference>